<dbReference type="Pfam" id="PF08695">
    <property type="entry name" value="Coa1"/>
    <property type="match status" value="1"/>
</dbReference>
<dbReference type="InterPro" id="IPR042432">
    <property type="entry name" value="Coa1_fungi"/>
</dbReference>
<dbReference type="OrthoDB" id="2100652at2759"/>
<accession>A0A2T6ZBH9</accession>
<dbReference type="AlphaFoldDB" id="A0A2T6ZBH9"/>
<reference evidence="1 2" key="1">
    <citation type="submission" date="2017-04" db="EMBL/GenBank/DDBJ databases">
        <title>Draft genome sequence of Tuber borchii Vittad., a whitish edible truffle.</title>
        <authorList>
            <consortium name="DOE Joint Genome Institute"/>
            <person name="Murat C."/>
            <person name="Kuo A."/>
            <person name="Barry K.W."/>
            <person name="Clum A."/>
            <person name="Dockter R.B."/>
            <person name="Fauchery L."/>
            <person name="Iotti M."/>
            <person name="Kohler A."/>
            <person name="Labutti K."/>
            <person name="Lindquist E.A."/>
            <person name="Lipzen A."/>
            <person name="Ohm R.A."/>
            <person name="Wang M."/>
            <person name="Grigoriev I.V."/>
            <person name="Zambonelli A."/>
            <person name="Martin F.M."/>
        </authorList>
    </citation>
    <scope>NUCLEOTIDE SEQUENCE [LARGE SCALE GENOMIC DNA]</scope>
    <source>
        <strain evidence="1 2">Tbo3840</strain>
    </source>
</reference>
<name>A0A2T6ZBH9_TUBBO</name>
<dbReference type="STRING" id="42251.A0A2T6ZBH9"/>
<dbReference type="Proteomes" id="UP000244722">
    <property type="component" value="Unassembled WGS sequence"/>
</dbReference>
<dbReference type="PANTHER" id="PTHR28523">
    <property type="entry name" value="CYTOCHROME C OXIDASE ASSEMBLY FACTOR 1"/>
    <property type="match status" value="1"/>
</dbReference>
<dbReference type="GO" id="GO:0005743">
    <property type="term" value="C:mitochondrial inner membrane"/>
    <property type="evidence" value="ECO:0007669"/>
    <property type="project" value="TreeGrafter"/>
</dbReference>
<proteinExistence type="predicted"/>
<sequence>MFKSLTGTRLAFSSPPTTSSLLLRLPRSFPRPLRTLTTAARPIGTFTERRPDRPLPDPTKNPTKTLLTIPLFASILLLAAAGIFNYQKSSSSVVSSTLYALRVHPAARELLGEDISFKSRVPWIQGTMNQLRGDIDITYGVKGTKGEGVMHFRSVRRERMGLFETLDWSLVMRDGHKIVLLDNSAADPYPQAAVTPA</sequence>
<dbReference type="GO" id="GO:0033617">
    <property type="term" value="P:mitochondrial respiratory chain complex IV assembly"/>
    <property type="evidence" value="ECO:0007669"/>
    <property type="project" value="InterPro"/>
</dbReference>
<evidence type="ECO:0000313" key="2">
    <source>
        <dbReference type="Proteomes" id="UP000244722"/>
    </source>
</evidence>
<keyword evidence="2" id="KW-1185">Reference proteome</keyword>
<protein>
    <submittedName>
        <fullName evidence="1">Cytochrome oxidase complex assembly protein 1-domain-containing protein</fullName>
    </submittedName>
</protein>
<gene>
    <name evidence="1" type="ORF">B9Z19DRAFT_1059105</name>
</gene>
<evidence type="ECO:0000313" key="1">
    <source>
        <dbReference type="EMBL" id="PUU72855.1"/>
    </source>
</evidence>
<dbReference type="EMBL" id="NESQ01000453">
    <property type="protein sequence ID" value="PUU72855.1"/>
    <property type="molecule type" value="Genomic_DNA"/>
</dbReference>
<dbReference type="InterPro" id="IPR014807">
    <property type="entry name" value="Coa1"/>
</dbReference>
<comment type="caution">
    <text evidence="1">The sequence shown here is derived from an EMBL/GenBank/DDBJ whole genome shotgun (WGS) entry which is preliminary data.</text>
</comment>
<dbReference type="PANTHER" id="PTHR28523:SF1">
    <property type="entry name" value="CYTOCHROME C OXIDASE ASSEMBLY FACTOR 1"/>
    <property type="match status" value="1"/>
</dbReference>
<organism evidence="1 2">
    <name type="scientific">Tuber borchii</name>
    <name type="common">White truffle</name>
    <dbReference type="NCBI Taxonomy" id="42251"/>
    <lineage>
        <taxon>Eukaryota</taxon>
        <taxon>Fungi</taxon>
        <taxon>Dikarya</taxon>
        <taxon>Ascomycota</taxon>
        <taxon>Pezizomycotina</taxon>
        <taxon>Pezizomycetes</taxon>
        <taxon>Pezizales</taxon>
        <taxon>Tuberaceae</taxon>
        <taxon>Tuber</taxon>
    </lineage>
</organism>